<evidence type="ECO:0000259" key="5">
    <source>
        <dbReference type="PROSITE" id="PS51843"/>
    </source>
</evidence>
<dbReference type="Gene3D" id="1.10.565.10">
    <property type="entry name" value="Retinoid X Receptor"/>
    <property type="match status" value="1"/>
</dbReference>
<dbReference type="SUPFAM" id="SSF48508">
    <property type="entry name" value="Nuclear receptor ligand-binding domain"/>
    <property type="match status" value="1"/>
</dbReference>
<keyword evidence="3" id="KW-0675">Receptor</keyword>
<dbReference type="Proteomes" id="UP000596742">
    <property type="component" value="Unassembled WGS sequence"/>
</dbReference>
<dbReference type="InterPro" id="IPR000536">
    <property type="entry name" value="Nucl_hrmn_rcpt_lig-bd"/>
</dbReference>
<evidence type="ECO:0000313" key="7">
    <source>
        <dbReference type="Proteomes" id="UP000596742"/>
    </source>
</evidence>
<name>A0A8B6CPH9_MYTGA</name>
<evidence type="ECO:0000256" key="4">
    <source>
        <dbReference type="SAM" id="MobiDB-lite"/>
    </source>
</evidence>
<comment type="caution">
    <text evidence="6">The sequence shown here is derived from an EMBL/GenBank/DDBJ whole genome shotgun (WGS) entry which is preliminary data.</text>
</comment>
<keyword evidence="2" id="KW-0804">Transcription</keyword>
<feature type="domain" description="NR LBD" evidence="5">
    <location>
        <begin position="664"/>
        <end position="881"/>
    </location>
</feature>
<feature type="region of interest" description="Disordered" evidence="4">
    <location>
        <begin position="114"/>
        <end position="145"/>
    </location>
</feature>
<evidence type="ECO:0000256" key="2">
    <source>
        <dbReference type="ARBA" id="ARBA00023163"/>
    </source>
</evidence>
<feature type="compositionally biased region" description="Polar residues" evidence="4">
    <location>
        <begin position="129"/>
        <end position="143"/>
    </location>
</feature>
<keyword evidence="1" id="KW-0805">Transcription regulation</keyword>
<keyword evidence="7" id="KW-1185">Reference proteome</keyword>
<dbReference type="EMBL" id="UYJE01002067">
    <property type="protein sequence ID" value="VDI07498.1"/>
    <property type="molecule type" value="Genomic_DNA"/>
</dbReference>
<dbReference type="InterPro" id="IPR035500">
    <property type="entry name" value="NHR-like_dom_sf"/>
</dbReference>
<dbReference type="OrthoDB" id="6092003at2759"/>
<evidence type="ECO:0000313" key="6">
    <source>
        <dbReference type="EMBL" id="VDI07498.1"/>
    </source>
</evidence>
<evidence type="ECO:0000256" key="1">
    <source>
        <dbReference type="ARBA" id="ARBA00023015"/>
    </source>
</evidence>
<accession>A0A8B6CPH9</accession>
<evidence type="ECO:0000256" key="3">
    <source>
        <dbReference type="ARBA" id="ARBA00023170"/>
    </source>
</evidence>
<dbReference type="AlphaFoldDB" id="A0A8B6CPH9"/>
<sequence length="881" mass="100674">MEISDQYEYVFDDIEFNLYQQSNLKECTEENTRHVPTSIDHFPKAKSHKSYLPKEDESVHDMILNLVSTTFYDEMGIHVPESKGLVINETPLIDELSNSESESFLLLTNQMSSTDELSNSDSKSDQLVPKQSTTNNKITNSDENVGEMDTHQSSLINNFSENNSKCKVLVSNQNSTVSELKNCFEHSEEQHTFQSLVNDTILDVSSTISIQAQTYRNDITENNVTKTNELLLHRSLSEGLKNNQRRSEQFPKFKENLSDRKNRVKFNRSVLEGIHGLLDSAFKDELDEENRDSALKDEIITNTEVNFGMRSNQNVNRDQNVDSIGIFRESLGDHQNETSKITIDKVQITDGANENSGHRQNDIQKMRNITETVIDLDLYQDGCLNNITEEKLHQDTKRKSSRDVTINDTKRKLDDTKNATKRDDIIVIDENCSESHVEKGGLHDRVKNASQKGCINCSIEHVCVRNSVPKSSVSYRVENVSVKNSAQNCCCHDCVETCCVIDSCVADDPDNDKVKTSEHKRNSIIINLDNVKVGKHLAESAAESKHVLKLDNLLNEKNGTNVSRMKSNQIYNSQSLVNTTKRKYTDNVSSTTCENRANPKKANKDSCSLEKQKRKTINKEEGVYFENCDIYFVKIWKYDLSMKILTCGKFTCKQKSVFKELKIISHIILAGFQKAHKKFVERSETITKIENPEQITDGSLRNLYSEFTTNLVIFIVDFSNCIRTFVLLPDDFRKIQIKQCLLEMAVIYYTYWYSVRKSDIFWEIYNLDTSMKKFFIHGGEIGHLISSIFRSALSFKLLNLTDQEICLLAAMVLLSPDRQGVPQDHVNHLVKLEEIICVALKCNMVSCIKNTHLVCLKEQSENSLISGCLVIFTLKTFYDHQ</sequence>
<proteinExistence type="predicted"/>
<gene>
    <name evidence="6" type="ORF">MGAL_10B093259</name>
</gene>
<organism evidence="6 7">
    <name type="scientific">Mytilus galloprovincialis</name>
    <name type="common">Mediterranean mussel</name>
    <dbReference type="NCBI Taxonomy" id="29158"/>
    <lineage>
        <taxon>Eukaryota</taxon>
        <taxon>Metazoa</taxon>
        <taxon>Spiralia</taxon>
        <taxon>Lophotrochozoa</taxon>
        <taxon>Mollusca</taxon>
        <taxon>Bivalvia</taxon>
        <taxon>Autobranchia</taxon>
        <taxon>Pteriomorphia</taxon>
        <taxon>Mytilida</taxon>
        <taxon>Mytiloidea</taxon>
        <taxon>Mytilidae</taxon>
        <taxon>Mytilinae</taxon>
        <taxon>Mytilus</taxon>
    </lineage>
</organism>
<dbReference type="PROSITE" id="PS51843">
    <property type="entry name" value="NR_LBD"/>
    <property type="match status" value="1"/>
</dbReference>
<reference evidence="6" key="1">
    <citation type="submission" date="2018-11" db="EMBL/GenBank/DDBJ databases">
        <authorList>
            <person name="Alioto T."/>
            <person name="Alioto T."/>
        </authorList>
    </citation>
    <scope>NUCLEOTIDE SEQUENCE</scope>
</reference>
<protein>
    <recommendedName>
        <fullName evidence="5">NR LBD domain-containing protein</fullName>
    </recommendedName>
</protein>